<keyword evidence="6" id="KW-1185">Reference proteome</keyword>
<feature type="signal peptide" evidence="3">
    <location>
        <begin position="1"/>
        <end position="22"/>
    </location>
</feature>
<accession>A0A0M2V7C5</accession>
<dbReference type="STRING" id="336831.WG68_04615"/>
<evidence type="ECO:0000256" key="1">
    <source>
        <dbReference type="ARBA" id="ARBA00022531"/>
    </source>
</evidence>
<evidence type="ECO:0000313" key="5">
    <source>
        <dbReference type="EMBL" id="KKO46732.1"/>
    </source>
</evidence>
<dbReference type="GO" id="GO:0015979">
    <property type="term" value="P:photosynthesis"/>
    <property type="evidence" value="ECO:0007669"/>
    <property type="project" value="UniProtKB-KW"/>
</dbReference>
<evidence type="ECO:0000256" key="2">
    <source>
        <dbReference type="ARBA" id="ARBA00023276"/>
    </source>
</evidence>
<dbReference type="AlphaFoldDB" id="A0A0M2V7C5"/>
<proteinExistence type="predicted"/>
<comment type="caution">
    <text evidence="5">The sequence shown here is derived from an EMBL/GenBank/DDBJ whole genome shotgun (WGS) entry which is preliminary data.</text>
</comment>
<gene>
    <name evidence="5" type="ORF">WG68_04615</name>
</gene>
<feature type="chain" id="PRO_5005644402" description="Photosynthesis system II assembly factor Ycf48/Hcf136-like domain-containing protein" evidence="3">
    <location>
        <begin position="23"/>
        <end position="344"/>
    </location>
</feature>
<dbReference type="PATRIC" id="fig|336831.14.peg.3238"/>
<dbReference type="PANTHER" id="PTHR47199">
    <property type="entry name" value="PHOTOSYSTEM II STABILITY/ASSEMBLY FACTOR HCF136, CHLOROPLASTIC"/>
    <property type="match status" value="1"/>
</dbReference>
<dbReference type="InterPro" id="IPR036278">
    <property type="entry name" value="Sialidase_sf"/>
</dbReference>
<evidence type="ECO:0000259" key="4">
    <source>
        <dbReference type="Pfam" id="PF14870"/>
    </source>
</evidence>
<keyword evidence="1" id="KW-0602">Photosynthesis</keyword>
<dbReference type="PANTHER" id="PTHR47199:SF2">
    <property type="entry name" value="PHOTOSYSTEM II STABILITY_ASSEMBLY FACTOR HCF136, CHLOROPLASTIC"/>
    <property type="match status" value="1"/>
</dbReference>
<organism evidence="5 6">
    <name type="scientific">Arsukibacterium ikkense</name>
    <dbReference type="NCBI Taxonomy" id="336831"/>
    <lineage>
        <taxon>Bacteria</taxon>
        <taxon>Pseudomonadati</taxon>
        <taxon>Pseudomonadota</taxon>
        <taxon>Gammaproteobacteria</taxon>
        <taxon>Chromatiales</taxon>
        <taxon>Chromatiaceae</taxon>
        <taxon>Arsukibacterium</taxon>
    </lineage>
</organism>
<evidence type="ECO:0000313" key="6">
    <source>
        <dbReference type="Proteomes" id="UP000034228"/>
    </source>
</evidence>
<dbReference type="InterPro" id="IPR015943">
    <property type="entry name" value="WD40/YVTN_repeat-like_dom_sf"/>
</dbReference>
<evidence type="ECO:0000256" key="3">
    <source>
        <dbReference type="SAM" id="SignalP"/>
    </source>
</evidence>
<dbReference type="Proteomes" id="UP000034228">
    <property type="component" value="Unassembled WGS sequence"/>
</dbReference>
<dbReference type="Gene3D" id="2.130.10.10">
    <property type="entry name" value="YVTN repeat-like/Quinoprotein amine dehydrogenase"/>
    <property type="match status" value="2"/>
</dbReference>
<dbReference type="InterPro" id="IPR028203">
    <property type="entry name" value="PSII_CF48-like_dom"/>
</dbReference>
<dbReference type="OrthoDB" id="9813892at2"/>
<protein>
    <recommendedName>
        <fullName evidence="4">Photosynthesis system II assembly factor Ycf48/Hcf136-like domain-containing protein</fullName>
    </recommendedName>
</protein>
<keyword evidence="2" id="KW-0604">Photosystem II</keyword>
<keyword evidence="3" id="KW-0732">Signal</keyword>
<dbReference type="EMBL" id="LAHO01000003">
    <property type="protein sequence ID" value="KKO46732.1"/>
    <property type="molecule type" value="Genomic_DNA"/>
</dbReference>
<dbReference type="Pfam" id="PF14870">
    <property type="entry name" value="PSII_BNR"/>
    <property type="match status" value="1"/>
</dbReference>
<reference evidence="5 6" key="1">
    <citation type="submission" date="2015-03" db="EMBL/GenBank/DDBJ databases">
        <title>Draft genome sequences of two protease-producing strains of Arsukibacterium isolated from two cold and alkaline environments.</title>
        <authorList>
            <person name="Lylloff J.E."/>
            <person name="Skov L.B."/>
            <person name="Jepsen M."/>
            <person name="Hallin P.F."/>
            <person name="Sorensen S.J."/>
            <person name="Stougaard P."/>
            <person name="Glaring M.A."/>
        </authorList>
    </citation>
    <scope>NUCLEOTIDE SEQUENCE [LARGE SCALE GENOMIC DNA]</scope>
    <source>
        <strain evidence="5 6">GCM72</strain>
    </source>
</reference>
<sequence length="344" mass="37997">MKKLILAGNSALLLAMASQVIADEPDLRYQAAYIMPLAEKSLLTDIRQVSGNFFVAVGERGHILLSRNGNDWQQASVPLQSNLNAVYFVDEQHGWAVGHDAAILATTDGGSSWQVQQFFPEPDKPLLDVYFRNRQHGIAVGAYGLFYTTTDGGNSWEQSFFIELAAEDDKEYLLDLQETDPDSYRSELSSILPHFNRLFADGNTLYMVGEAGFIAKSADFGNSWLRMEEFYNGSLFDLHRTPEMGLLAVGLRGNVFRSDDNGQSWQQVEISESATLNSVFSDNAGNVYLAGNAGTLLQSRDDGLTFTDRSEADGKAILNGLVLQNRMLLVTEVGIKVLNLDKSE</sequence>
<feature type="domain" description="Photosynthesis system II assembly factor Ycf48/Hcf136-like" evidence="4">
    <location>
        <begin position="69"/>
        <end position="117"/>
    </location>
</feature>
<name>A0A0M2V7C5_9GAMM</name>
<dbReference type="GO" id="GO:0009523">
    <property type="term" value="C:photosystem II"/>
    <property type="evidence" value="ECO:0007669"/>
    <property type="project" value="UniProtKB-KW"/>
</dbReference>
<dbReference type="SUPFAM" id="SSF50939">
    <property type="entry name" value="Sialidases"/>
    <property type="match status" value="1"/>
</dbReference>